<dbReference type="Gene3D" id="2.150.10.10">
    <property type="entry name" value="Serralysin-like metalloprotease, C-terminal"/>
    <property type="match status" value="2"/>
</dbReference>
<comment type="caution">
    <text evidence="3">The sequence shown here is derived from an EMBL/GenBank/DDBJ whole genome shotgun (WGS) entry which is preliminary data.</text>
</comment>
<dbReference type="PROSITE" id="PS51688">
    <property type="entry name" value="ICA"/>
    <property type="match status" value="1"/>
</dbReference>
<dbReference type="Pfam" id="PF13884">
    <property type="entry name" value="Peptidase_S74"/>
    <property type="match status" value="1"/>
</dbReference>
<dbReference type="Proteomes" id="UP000885826">
    <property type="component" value="Unassembled WGS sequence"/>
</dbReference>
<dbReference type="InterPro" id="IPR030392">
    <property type="entry name" value="S74_ICA"/>
</dbReference>
<sequence length="748" mass="79406">MNTKRCLISLFVILLAYAWATPKLTAQKSRLVPKMLNYQGYLTDTLDVPINDTLNMIFRIYDASSGGNELWNETQAGVIIERGVFSVILGSVSAIPDSVFTGGTERWLEITVAGNVLSPRTRITSVGYAYTATYADTAEYARNATADNDWQVSGNNMWSIPSGNVGVGTSTPQCKFSINGDLSVGGHDISLSVQPIDHWQDYNIGVQNPGILGIHCDGSSTLSLRTDGNLYVDGQAGIGTTTPAERLDVNGTVAMTGFKMPTGASEGYVLTCDDTGVGTWESFTTNDSDWVRAGAPLDSVLFTAHYLGIARGGVQNMFYGDSAHTHINFGVACTTGRNGQGFSYMTISGGYGNKATSHCATVAGGYHNLATGDNATIGGGYSNTASEAHTVVSGGYYNTASELSATVSGGYMNTAGEYATVGGGRNNTASYMSTVGGGGRNTASSWHATVSGGYRNMASGPESTVGGGMEDTTNAYYGGVFSGYKNLAGDEEGDSAATVVGGKENRAIAMFSIVGGGLSNLVDGDYSAILGGYADTITASGDYSYLFGINSKLTADSTFMVDMPHIRFGDEANGYEFPTADGSANQVMVTDGSGQLSWNNLDDNDWIILGNDMYAGVSGNVGIGTTSPGNILTVQQSSSTDPIADAWTTYSSKRWMTNIKTIPDALQKVMQLRGVYFDWKNTKEHDIGMIAEEVGKVIPEVVYKENETDARSIDYGRLVALLIESVKEQQREIERLKAEVNQLKNSER</sequence>
<feature type="domain" description="Peptidase S74" evidence="2">
    <location>
        <begin position="652"/>
        <end position="740"/>
    </location>
</feature>
<dbReference type="CDD" id="cd12819">
    <property type="entry name" value="LbR_vir_like"/>
    <property type="match status" value="1"/>
</dbReference>
<organism evidence="3 4">
    <name type="scientific">candidate division WOR-3 bacterium</name>
    <dbReference type="NCBI Taxonomy" id="2052148"/>
    <lineage>
        <taxon>Bacteria</taxon>
        <taxon>Bacteria division WOR-3</taxon>
    </lineage>
</organism>
<evidence type="ECO:0000259" key="2">
    <source>
        <dbReference type="PROSITE" id="PS51688"/>
    </source>
</evidence>
<evidence type="ECO:0000313" key="4">
    <source>
        <dbReference type="Proteomes" id="UP000885826"/>
    </source>
</evidence>
<protein>
    <recommendedName>
        <fullName evidence="2">Peptidase S74 domain-containing protein</fullName>
    </recommendedName>
</protein>
<dbReference type="AlphaFoldDB" id="A0A9C9ENE1"/>
<keyword evidence="1" id="KW-0175">Coiled coil</keyword>
<feature type="coiled-coil region" evidence="1">
    <location>
        <begin position="719"/>
        <end position="746"/>
    </location>
</feature>
<dbReference type="EMBL" id="DRIG01000091">
    <property type="protein sequence ID" value="HEC79159.1"/>
    <property type="molecule type" value="Genomic_DNA"/>
</dbReference>
<name>A0A9C9ENE1_UNCW3</name>
<evidence type="ECO:0000313" key="3">
    <source>
        <dbReference type="EMBL" id="HEC79159.1"/>
    </source>
</evidence>
<gene>
    <name evidence="3" type="ORF">ENI34_08485</name>
</gene>
<evidence type="ECO:0000256" key="1">
    <source>
        <dbReference type="SAM" id="Coils"/>
    </source>
</evidence>
<accession>A0A9C9ENE1</accession>
<proteinExistence type="predicted"/>
<reference evidence="3" key="1">
    <citation type="journal article" date="2020" name="mSystems">
        <title>Genome- and Community-Level Interaction Insights into Carbon Utilization and Element Cycling Functions of Hydrothermarchaeota in Hydrothermal Sediment.</title>
        <authorList>
            <person name="Zhou Z."/>
            <person name="Liu Y."/>
            <person name="Xu W."/>
            <person name="Pan J."/>
            <person name="Luo Z.H."/>
            <person name="Li M."/>
        </authorList>
    </citation>
    <scope>NUCLEOTIDE SEQUENCE</scope>
    <source>
        <strain evidence="3">HyVt-388</strain>
    </source>
</reference>
<dbReference type="InterPro" id="IPR011049">
    <property type="entry name" value="Serralysin-like_metalloprot_C"/>
</dbReference>